<evidence type="ECO:0000313" key="2">
    <source>
        <dbReference type="Proteomes" id="UP000652761"/>
    </source>
</evidence>
<reference evidence="1" key="1">
    <citation type="submission" date="2017-07" db="EMBL/GenBank/DDBJ databases">
        <title>Taro Niue Genome Assembly and Annotation.</title>
        <authorList>
            <person name="Atibalentja N."/>
            <person name="Keating K."/>
            <person name="Fields C.J."/>
        </authorList>
    </citation>
    <scope>NUCLEOTIDE SEQUENCE</scope>
    <source>
        <strain evidence="1">Niue_2</strain>
        <tissue evidence="1">Leaf</tissue>
    </source>
</reference>
<name>A0A843TQK0_COLES</name>
<protein>
    <submittedName>
        <fullName evidence="1">Uncharacterized protein</fullName>
    </submittedName>
</protein>
<comment type="caution">
    <text evidence="1">The sequence shown here is derived from an EMBL/GenBank/DDBJ whole genome shotgun (WGS) entry which is preliminary data.</text>
</comment>
<evidence type="ECO:0000313" key="1">
    <source>
        <dbReference type="EMBL" id="MQL73345.1"/>
    </source>
</evidence>
<dbReference type="Proteomes" id="UP000652761">
    <property type="component" value="Unassembled WGS sequence"/>
</dbReference>
<proteinExistence type="predicted"/>
<accession>A0A843TQK0</accession>
<sequence length="114" mass="12969">MRLAAGGCCCFTGEEEPHLRPLSTTSHGVAVSRVRVVWDMFSEMGLLFHHLQEVDHNNRLPLEQELFCRIQSSDGFFLPPVLCSKADWKRVQRREEVLLACDDGVEVLVVVFVK</sequence>
<organism evidence="1 2">
    <name type="scientific">Colocasia esculenta</name>
    <name type="common">Wild taro</name>
    <name type="synonym">Arum esculentum</name>
    <dbReference type="NCBI Taxonomy" id="4460"/>
    <lineage>
        <taxon>Eukaryota</taxon>
        <taxon>Viridiplantae</taxon>
        <taxon>Streptophyta</taxon>
        <taxon>Embryophyta</taxon>
        <taxon>Tracheophyta</taxon>
        <taxon>Spermatophyta</taxon>
        <taxon>Magnoliopsida</taxon>
        <taxon>Liliopsida</taxon>
        <taxon>Araceae</taxon>
        <taxon>Aroideae</taxon>
        <taxon>Colocasieae</taxon>
        <taxon>Colocasia</taxon>
    </lineage>
</organism>
<gene>
    <name evidence="1" type="ORF">Taro_005698</name>
</gene>
<keyword evidence="2" id="KW-1185">Reference proteome</keyword>
<dbReference type="EMBL" id="NMUH01000162">
    <property type="protein sequence ID" value="MQL73345.1"/>
    <property type="molecule type" value="Genomic_DNA"/>
</dbReference>
<dbReference type="AlphaFoldDB" id="A0A843TQK0"/>